<evidence type="ECO:0000259" key="3">
    <source>
        <dbReference type="Pfam" id="PF00857"/>
    </source>
</evidence>
<proteinExistence type="inferred from homology"/>
<comment type="similarity">
    <text evidence="1">Belongs to the isochorismatase family.</text>
</comment>
<dbReference type="InterPro" id="IPR050272">
    <property type="entry name" value="Isochorismatase-like_hydrls"/>
</dbReference>
<dbReference type="PANTHER" id="PTHR43540:SF6">
    <property type="entry name" value="ISOCHORISMATASE-LIKE DOMAIN-CONTAINING PROTEIN"/>
    <property type="match status" value="1"/>
</dbReference>
<dbReference type="AlphaFoldDB" id="A0A9N9F481"/>
<organism evidence="4 5">
    <name type="scientific">Ambispora gerdemannii</name>
    <dbReference type="NCBI Taxonomy" id="144530"/>
    <lineage>
        <taxon>Eukaryota</taxon>
        <taxon>Fungi</taxon>
        <taxon>Fungi incertae sedis</taxon>
        <taxon>Mucoromycota</taxon>
        <taxon>Glomeromycotina</taxon>
        <taxon>Glomeromycetes</taxon>
        <taxon>Archaeosporales</taxon>
        <taxon>Ambisporaceae</taxon>
        <taxon>Ambispora</taxon>
    </lineage>
</organism>
<dbReference type="PANTHER" id="PTHR43540">
    <property type="entry name" value="PEROXYUREIDOACRYLATE/UREIDOACRYLATE AMIDOHYDROLASE-RELATED"/>
    <property type="match status" value="1"/>
</dbReference>
<dbReference type="GO" id="GO:0016787">
    <property type="term" value="F:hydrolase activity"/>
    <property type="evidence" value="ECO:0007669"/>
    <property type="project" value="UniProtKB-KW"/>
</dbReference>
<feature type="domain" description="Isochorismatase-like" evidence="3">
    <location>
        <begin position="17"/>
        <end position="186"/>
    </location>
</feature>
<keyword evidence="2" id="KW-0378">Hydrolase</keyword>
<keyword evidence="5" id="KW-1185">Reference proteome</keyword>
<dbReference type="OrthoDB" id="167809at2759"/>
<gene>
    <name evidence="4" type="ORF">AGERDE_LOCUS4579</name>
</gene>
<comment type="caution">
    <text evidence="4">The sequence shown here is derived from an EMBL/GenBank/DDBJ whole genome shotgun (WGS) entry which is preliminary data.</text>
</comment>
<name>A0A9N9F481_9GLOM</name>
<evidence type="ECO:0000313" key="4">
    <source>
        <dbReference type="EMBL" id="CAG8507725.1"/>
    </source>
</evidence>
<reference evidence="4" key="1">
    <citation type="submission" date="2021-06" db="EMBL/GenBank/DDBJ databases">
        <authorList>
            <person name="Kallberg Y."/>
            <person name="Tangrot J."/>
            <person name="Rosling A."/>
        </authorList>
    </citation>
    <scope>NUCLEOTIDE SEQUENCE</scope>
    <source>
        <strain evidence="4">MT106</strain>
    </source>
</reference>
<dbReference type="SUPFAM" id="SSF52499">
    <property type="entry name" value="Isochorismatase-like hydrolases"/>
    <property type="match status" value="1"/>
</dbReference>
<evidence type="ECO:0000256" key="1">
    <source>
        <dbReference type="ARBA" id="ARBA00006336"/>
    </source>
</evidence>
<dbReference type="Gene3D" id="3.40.50.850">
    <property type="entry name" value="Isochorismatase-like"/>
    <property type="match status" value="1"/>
</dbReference>
<dbReference type="Pfam" id="PF00857">
    <property type="entry name" value="Isochorismatase"/>
    <property type="match status" value="1"/>
</dbReference>
<protein>
    <submittedName>
        <fullName evidence="4">8272_t:CDS:1</fullName>
    </submittedName>
</protein>
<dbReference type="InterPro" id="IPR036380">
    <property type="entry name" value="Isochorismatase-like_sf"/>
</dbReference>
<sequence>MYDEAHPKISSYDPKSSALIVIDMQEEFRGCAKGIFSKLEELIKFCHNQSIPVFWTQHGHEVDENGNIIDLENPLVNWWGVEKLIKCGTEKWEILKEFIPLVQEHKIIPKTKYNAFSETNLHALLCELGIKTIIISGVTTDLCCTSTALGGIDKNYKVIFLSDGCATANTELHQATITSLVRVFVIATIKERWCQLAKAQSKLRSYLEIIPFHPPHSPRRHAKGGHYEITREESTGRVNYAIKV</sequence>
<evidence type="ECO:0000256" key="2">
    <source>
        <dbReference type="ARBA" id="ARBA00022801"/>
    </source>
</evidence>
<dbReference type="CDD" id="cd00431">
    <property type="entry name" value="cysteine_hydrolases"/>
    <property type="match status" value="1"/>
</dbReference>
<accession>A0A9N9F481</accession>
<dbReference type="InterPro" id="IPR000868">
    <property type="entry name" value="Isochorismatase-like_dom"/>
</dbReference>
<dbReference type="Proteomes" id="UP000789831">
    <property type="component" value="Unassembled WGS sequence"/>
</dbReference>
<evidence type="ECO:0000313" key="5">
    <source>
        <dbReference type="Proteomes" id="UP000789831"/>
    </source>
</evidence>
<dbReference type="EMBL" id="CAJVPL010000538">
    <property type="protein sequence ID" value="CAG8507725.1"/>
    <property type="molecule type" value="Genomic_DNA"/>
</dbReference>